<gene>
    <name evidence="1" type="ORF">HT576_19195</name>
</gene>
<reference evidence="1" key="1">
    <citation type="submission" date="2020-06" db="EMBL/GenBank/DDBJ databases">
        <title>Haloterrigena sp. nov., an extremely halophilic archaeon isolated from a saline sediment.</title>
        <authorList>
            <person name="Liu B.-B."/>
        </authorList>
    </citation>
    <scope>NUCLEOTIDE SEQUENCE</scope>
    <source>
        <strain evidence="1">SYSU A121-1</strain>
    </source>
</reference>
<organism evidence="1 2">
    <name type="scientific">Haloterrigena gelatinilytica</name>
    <dbReference type="NCBI Taxonomy" id="2741724"/>
    <lineage>
        <taxon>Archaea</taxon>
        <taxon>Methanobacteriati</taxon>
        <taxon>Methanobacteriota</taxon>
        <taxon>Stenosarchaea group</taxon>
        <taxon>Halobacteria</taxon>
        <taxon>Halobacteriales</taxon>
        <taxon>Natrialbaceae</taxon>
        <taxon>Haloterrigena</taxon>
    </lineage>
</organism>
<accession>A0A8J8GNQ7</accession>
<protein>
    <submittedName>
        <fullName evidence="1">Uncharacterized protein</fullName>
    </submittedName>
</protein>
<dbReference type="InterPro" id="IPR006311">
    <property type="entry name" value="TAT_signal"/>
</dbReference>
<dbReference type="RefSeq" id="WP_174702826.1">
    <property type="nucleotide sequence ID" value="NZ_JABURA010000001.1"/>
</dbReference>
<dbReference type="Proteomes" id="UP000728647">
    <property type="component" value="Unassembled WGS sequence"/>
</dbReference>
<evidence type="ECO:0000313" key="2">
    <source>
        <dbReference type="Proteomes" id="UP000728647"/>
    </source>
</evidence>
<name>A0A8J8GNQ7_9EURY</name>
<dbReference type="OrthoDB" id="267555at2157"/>
<dbReference type="AlphaFoldDB" id="A0A8J8GNQ7"/>
<evidence type="ECO:0000313" key="1">
    <source>
        <dbReference type="EMBL" id="NUB93136.1"/>
    </source>
</evidence>
<comment type="caution">
    <text evidence="1">The sequence shown here is derived from an EMBL/GenBank/DDBJ whole genome shotgun (WGS) entry which is preliminary data.</text>
</comment>
<sequence length="309" mass="33813">MTRLTRRRLLGALSLSTGAGALSIAAREFGPFASDSESDSDGDAVAFDPAVDGFGFDNYATPPESPSPSEFVSRSDLRDRLTSVVSPSVLDLGGRSPDGALRSGIGAIVDRLLSNADWLFGTKGYCYGMAAVAQWYAEVPTAVPVDRDSTSEITRIDVPADRSATPVRDDIERFHRSQFTNVDSWVQRWPLLRPERIDYRSQARELRAAIDEYGSAGVTITGENVVEGHYLLCYAYDEGDTDVTFAVYDPNVAADEYATTATSRTVGIDTAAGEPVLGSYAEEFDRFLFTREDRVTNEQARADRSERSR</sequence>
<dbReference type="EMBL" id="JABURA010000001">
    <property type="protein sequence ID" value="NUB93136.1"/>
    <property type="molecule type" value="Genomic_DNA"/>
</dbReference>
<proteinExistence type="predicted"/>
<dbReference type="PROSITE" id="PS51318">
    <property type="entry name" value="TAT"/>
    <property type="match status" value="1"/>
</dbReference>